<accession>A0ABS5RK82</accession>
<evidence type="ECO:0000313" key="3">
    <source>
        <dbReference type="EMBL" id="MBS9534697.1"/>
    </source>
</evidence>
<protein>
    <submittedName>
        <fullName evidence="3">Type II toxin-antitoxin system prevent-host-death family antitoxin</fullName>
    </submittedName>
</protein>
<proteinExistence type="inferred from homology"/>
<dbReference type="Proteomes" id="UP001519535">
    <property type="component" value="Unassembled WGS sequence"/>
</dbReference>
<feature type="compositionally biased region" description="Pro residues" evidence="2">
    <location>
        <begin position="59"/>
        <end position="69"/>
    </location>
</feature>
<gene>
    <name evidence="3" type="ORF">KIH27_13975</name>
</gene>
<dbReference type="EMBL" id="JAHCLR010000028">
    <property type="protein sequence ID" value="MBS9534697.1"/>
    <property type="molecule type" value="Genomic_DNA"/>
</dbReference>
<name>A0ABS5RK82_9MYCO</name>
<dbReference type="InterPro" id="IPR036165">
    <property type="entry name" value="YefM-like_sf"/>
</dbReference>
<dbReference type="NCBIfam" id="TIGR01552">
    <property type="entry name" value="phd_fam"/>
    <property type="match status" value="1"/>
</dbReference>
<sequence length="92" mass="10316">MSTVTKRELNQRTAVVLDQVTETDDVVVTERGTPRWRVSAFRDHSSRLARLEREGRYSPPSPDPTPWPSLPGGRPYTNAQVEALLGEMSGDH</sequence>
<dbReference type="RefSeq" id="WP_214093566.1">
    <property type="nucleotide sequence ID" value="NZ_JAHCLR010000028.1"/>
</dbReference>
<feature type="region of interest" description="Disordered" evidence="2">
    <location>
        <begin position="51"/>
        <end position="76"/>
    </location>
</feature>
<evidence type="ECO:0000256" key="2">
    <source>
        <dbReference type="SAM" id="MobiDB-lite"/>
    </source>
</evidence>
<comment type="caution">
    <text evidence="3">The sequence shown here is derived from an EMBL/GenBank/DDBJ whole genome shotgun (WGS) entry which is preliminary data.</text>
</comment>
<dbReference type="SUPFAM" id="SSF143120">
    <property type="entry name" value="YefM-like"/>
    <property type="match status" value="1"/>
</dbReference>
<comment type="similarity">
    <text evidence="1">Belongs to the phD/YefM antitoxin family.</text>
</comment>
<evidence type="ECO:0000313" key="4">
    <source>
        <dbReference type="Proteomes" id="UP001519535"/>
    </source>
</evidence>
<evidence type="ECO:0000256" key="1">
    <source>
        <dbReference type="ARBA" id="ARBA00009981"/>
    </source>
</evidence>
<organism evidence="3 4">
    <name type="scientific">Mycolicibacter acidiphilus</name>
    <dbReference type="NCBI Taxonomy" id="2835306"/>
    <lineage>
        <taxon>Bacteria</taxon>
        <taxon>Bacillati</taxon>
        <taxon>Actinomycetota</taxon>
        <taxon>Actinomycetes</taxon>
        <taxon>Mycobacteriales</taxon>
        <taxon>Mycobacteriaceae</taxon>
        <taxon>Mycolicibacter</taxon>
    </lineage>
</organism>
<keyword evidence="4" id="KW-1185">Reference proteome</keyword>
<reference evidence="3 4" key="1">
    <citation type="submission" date="2021-05" db="EMBL/GenBank/DDBJ databases">
        <title>Mycobacterium acidophilum sp. nov., an extremely acid-tolerant member of the genus Mycobacterium.</title>
        <authorList>
            <person name="Xia J."/>
        </authorList>
    </citation>
    <scope>NUCLEOTIDE SEQUENCE [LARGE SCALE GENOMIC DNA]</scope>
    <source>
        <strain evidence="3 4">M1</strain>
    </source>
</reference>